<sequence>MRAVENIIQERKLLEEVENNFICNLRYAFQDDENLFMVIDLMLGGDLRFHLDRMGVFTEDMIRLYTAEISCGLAYLHSKRIVHRDLKPDNILLDEDGHAHLTDFNIAVRFREDKPLTAVAGSMAYMAPEVLSKRGYFASVDWWSLGVIIFELAVGKRPFRAKTNEGLTHAIMHEELSFGPSADSLNKDLMDLTNKFVCRDVRQRLGTKEAGGIAKLRAHPFFAGMDWGVVEAKKYPAPFVPDSKRANFDATHELEELLLEDKPLKAKPRKKKKEPVDNGEPETPQAKEMRIMEERFTIYDFSKINRADPQVKDTPMSETHDLYEGKEHIVHVSDKHSSDAHPAPAK</sequence>
<evidence type="ECO:0000259" key="7">
    <source>
        <dbReference type="PROSITE" id="PS50011"/>
    </source>
</evidence>
<dbReference type="Gene3D" id="3.30.200.20">
    <property type="entry name" value="Phosphorylase Kinase, domain 1"/>
    <property type="match status" value="1"/>
</dbReference>
<dbReference type="SUPFAM" id="SSF56112">
    <property type="entry name" value="Protein kinase-like (PK-like)"/>
    <property type="match status" value="1"/>
</dbReference>
<keyword evidence="1" id="KW-0723">Serine/threonine-protein kinase</keyword>
<dbReference type="EMBL" id="JADGIZ020000071">
    <property type="protein sequence ID" value="KAL2912282.1"/>
    <property type="molecule type" value="Genomic_DNA"/>
</dbReference>
<evidence type="ECO:0000256" key="3">
    <source>
        <dbReference type="ARBA" id="ARBA00022741"/>
    </source>
</evidence>
<evidence type="ECO:0000313" key="9">
    <source>
        <dbReference type="EMBL" id="KAL2912282.1"/>
    </source>
</evidence>
<dbReference type="Pfam" id="PF00069">
    <property type="entry name" value="Pkinase"/>
    <property type="match status" value="1"/>
</dbReference>
<feature type="domain" description="Protein kinase" evidence="7">
    <location>
        <begin position="1"/>
        <end position="222"/>
    </location>
</feature>
<reference evidence="9 10" key="1">
    <citation type="submission" date="2023-09" db="EMBL/GenBank/DDBJ databases">
        <title>Pangenome analysis of Batrachochytrium dendrobatidis and related Chytrids.</title>
        <authorList>
            <person name="Yacoub M.N."/>
            <person name="Stajich J.E."/>
            <person name="James T.Y."/>
        </authorList>
    </citation>
    <scope>NUCLEOTIDE SEQUENCE [LARGE SCALE GENOMIC DNA]</scope>
    <source>
        <strain evidence="9 10">JEL0888</strain>
    </source>
</reference>
<dbReference type="InterPro" id="IPR008271">
    <property type="entry name" value="Ser/Thr_kinase_AS"/>
</dbReference>
<evidence type="ECO:0000256" key="2">
    <source>
        <dbReference type="ARBA" id="ARBA00022679"/>
    </source>
</evidence>
<evidence type="ECO:0000313" key="10">
    <source>
        <dbReference type="Proteomes" id="UP001527925"/>
    </source>
</evidence>
<keyword evidence="3" id="KW-0547">Nucleotide-binding</keyword>
<dbReference type="PROSITE" id="PS51285">
    <property type="entry name" value="AGC_KINASE_CTER"/>
    <property type="match status" value="1"/>
</dbReference>
<dbReference type="Proteomes" id="UP001527925">
    <property type="component" value="Unassembled WGS sequence"/>
</dbReference>
<dbReference type="InterPro" id="IPR011009">
    <property type="entry name" value="Kinase-like_dom_sf"/>
</dbReference>
<dbReference type="Gene3D" id="1.10.510.10">
    <property type="entry name" value="Transferase(Phosphotransferase) domain 1"/>
    <property type="match status" value="1"/>
</dbReference>
<name>A0ABR4MYA5_9FUNG</name>
<evidence type="ECO:0000256" key="1">
    <source>
        <dbReference type="ARBA" id="ARBA00022527"/>
    </source>
</evidence>
<accession>A0ABR4MYA5</accession>
<proteinExistence type="predicted"/>
<dbReference type="PROSITE" id="PS50011">
    <property type="entry name" value="PROTEIN_KINASE_DOM"/>
    <property type="match status" value="1"/>
</dbReference>
<organism evidence="9 10">
    <name type="scientific">Polyrhizophydium stewartii</name>
    <dbReference type="NCBI Taxonomy" id="2732419"/>
    <lineage>
        <taxon>Eukaryota</taxon>
        <taxon>Fungi</taxon>
        <taxon>Fungi incertae sedis</taxon>
        <taxon>Chytridiomycota</taxon>
        <taxon>Chytridiomycota incertae sedis</taxon>
        <taxon>Chytridiomycetes</taxon>
        <taxon>Rhizophydiales</taxon>
        <taxon>Rhizophydiales incertae sedis</taxon>
        <taxon>Polyrhizophydium</taxon>
    </lineage>
</organism>
<dbReference type="PANTHER" id="PTHR24355">
    <property type="entry name" value="G PROTEIN-COUPLED RECEPTOR KINASE/RIBOSOMAL PROTEIN S6 KINASE"/>
    <property type="match status" value="1"/>
</dbReference>
<gene>
    <name evidence="9" type="ORF">HK105_208197</name>
</gene>
<dbReference type="SMART" id="SM00220">
    <property type="entry name" value="S_TKc"/>
    <property type="match status" value="1"/>
</dbReference>
<keyword evidence="10" id="KW-1185">Reference proteome</keyword>
<keyword evidence="2" id="KW-0808">Transferase</keyword>
<comment type="caution">
    <text evidence="9">The sequence shown here is derived from an EMBL/GenBank/DDBJ whole genome shotgun (WGS) entry which is preliminary data.</text>
</comment>
<evidence type="ECO:0000256" key="5">
    <source>
        <dbReference type="ARBA" id="ARBA00022840"/>
    </source>
</evidence>
<feature type="domain" description="AGC-kinase C-terminal" evidence="8">
    <location>
        <begin position="223"/>
        <end position="311"/>
    </location>
</feature>
<keyword evidence="4" id="KW-0418">Kinase</keyword>
<keyword evidence="5" id="KW-0067">ATP-binding</keyword>
<dbReference type="InterPro" id="IPR000719">
    <property type="entry name" value="Prot_kinase_dom"/>
</dbReference>
<evidence type="ECO:0000259" key="8">
    <source>
        <dbReference type="PROSITE" id="PS51285"/>
    </source>
</evidence>
<dbReference type="PANTHER" id="PTHR24355:SF30">
    <property type="entry name" value="SERINE_THREONINE-PROTEIN KINASE 32B ISOFORM X1"/>
    <property type="match status" value="1"/>
</dbReference>
<evidence type="ECO:0000256" key="4">
    <source>
        <dbReference type="ARBA" id="ARBA00022777"/>
    </source>
</evidence>
<protein>
    <submittedName>
        <fullName evidence="9">Uncharacterized protein</fullName>
    </submittedName>
</protein>
<dbReference type="InterPro" id="IPR000961">
    <property type="entry name" value="AGC-kinase_C"/>
</dbReference>
<feature type="region of interest" description="Disordered" evidence="6">
    <location>
        <begin position="261"/>
        <end position="287"/>
    </location>
</feature>
<dbReference type="PROSITE" id="PS00108">
    <property type="entry name" value="PROTEIN_KINASE_ST"/>
    <property type="match status" value="1"/>
</dbReference>
<evidence type="ECO:0000256" key="6">
    <source>
        <dbReference type="SAM" id="MobiDB-lite"/>
    </source>
</evidence>